<dbReference type="Pfam" id="PF22422">
    <property type="entry name" value="MGH1-like_GH"/>
    <property type="match status" value="1"/>
</dbReference>
<dbReference type="STRING" id="273075.gene:9571361"/>
<dbReference type="Proteomes" id="UP000001024">
    <property type="component" value="Chromosome"/>
</dbReference>
<dbReference type="eggNOG" id="arCOG03287">
    <property type="taxonomic scope" value="Archaea"/>
</dbReference>
<proteinExistence type="predicted"/>
<dbReference type="PaxDb" id="273075-Ta0147"/>
<evidence type="ECO:0000259" key="1">
    <source>
        <dbReference type="Pfam" id="PF22422"/>
    </source>
</evidence>
<dbReference type="GO" id="GO:0005975">
    <property type="term" value="P:carbohydrate metabolic process"/>
    <property type="evidence" value="ECO:0007669"/>
    <property type="project" value="InterPro"/>
</dbReference>
<dbReference type="OrthoDB" id="7795at2157"/>
<dbReference type="InterPro" id="IPR008928">
    <property type="entry name" value="6-hairpin_glycosidase_sf"/>
</dbReference>
<dbReference type="EnsemblBacteria" id="CAC11294">
    <property type="protein sequence ID" value="CAC11294"/>
    <property type="gene ID" value="CAC11294"/>
</dbReference>
<reference evidence="2 3" key="1">
    <citation type="journal article" date="2000" name="Nature">
        <title>The genome sequence of the thermoacidophilic scavenger Thermoplasma acidophilum.</title>
        <authorList>
            <person name="Ruepp A."/>
            <person name="Graml W."/>
            <person name="Santos-Martinez M.L."/>
            <person name="Koretke K.K."/>
            <person name="Volker C."/>
            <person name="Mewes H.W."/>
            <person name="Frishman D."/>
            <person name="Stocker S."/>
            <person name="Lupas A.N."/>
            <person name="Baumeister W."/>
        </authorList>
    </citation>
    <scope>NUCLEOTIDE SEQUENCE [LARGE SCALE GENOMIC DNA]</scope>
    <source>
        <strain evidence="3">ATCC 25905 / DSM 1728 / JCM 9062 / NBRC 15155 / AMRC-C165</strain>
    </source>
</reference>
<dbReference type="SUPFAM" id="SSF48208">
    <property type="entry name" value="Six-hairpin glycosidases"/>
    <property type="match status" value="1"/>
</dbReference>
<dbReference type="Gene3D" id="1.50.10.10">
    <property type="match status" value="1"/>
</dbReference>
<feature type="domain" description="Mannosylglycerate hydrolase MGH1-like glycoside hydrolase" evidence="1">
    <location>
        <begin position="265"/>
        <end position="352"/>
    </location>
</feature>
<dbReference type="EMBL" id="AL445063">
    <property type="protein sequence ID" value="CAC11294.1"/>
    <property type="molecule type" value="Genomic_DNA"/>
</dbReference>
<dbReference type="HOGENOM" id="CLU_019216_2_0_2"/>
<evidence type="ECO:0000313" key="2">
    <source>
        <dbReference type="EMBL" id="CAC11294.1"/>
    </source>
</evidence>
<dbReference type="InterPro" id="IPR012341">
    <property type="entry name" value="6hp_glycosidase-like_sf"/>
</dbReference>
<sequence>MSQDVPGNLLDEIRILRSPKGYLYAGLPKFRALFGRDSIISSIQLIDLFPDIAQNTVIYLKDLQGRKLDYSIGEYPGKILHEYYDDEKIFLDRKRSIPWLNSRINYFSVDSTPLFILLIKNLFLRNLIDIEQFKDSIMMAMQFLIAYSSSDGLITYDKALLGAGLMSQSWRDGVGDIMDRLKSPVATVGVQGYFYESADFVLNLFPDSLIEESLPDLKDFYSKMREILENKFWLEETGYYGLAVDGDGVIEQAATSDPGHLIGSGILTRSRERDVIDRLFESDLLTDYGIRTLSAKDPRFDPKAYQRGSIWPQDNWIIADGIKRRGYLKEYRELRERLIAAYEYYGRMPEYFGVDRYGKIMDLSKLRIKPCYPQAWSTGAIINFVTFK</sequence>
<evidence type="ECO:0000313" key="3">
    <source>
        <dbReference type="Proteomes" id="UP000001024"/>
    </source>
</evidence>
<gene>
    <name evidence="2" type="ordered locus">Ta0147</name>
</gene>
<name>Q9HLS8_THEAC</name>
<protein>
    <recommendedName>
        <fullName evidence="1">Mannosylglycerate hydrolase MGH1-like glycoside hydrolase domain-containing protein</fullName>
    </recommendedName>
</protein>
<dbReference type="KEGG" id="tac:Ta0147"/>
<keyword evidence="3" id="KW-1185">Reference proteome</keyword>
<dbReference type="AlphaFoldDB" id="Q9HLS8"/>
<dbReference type="RefSeq" id="WP_010900574.1">
    <property type="nucleotide sequence ID" value="NC_002578.1"/>
</dbReference>
<accession>Q9HLS8</accession>
<dbReference type="InterPro" id="IPR054491">
    <property type="entry name" value="MGH1-like_GH"/>
</dbReference>
<organism evidence="2 3">
    <name type="scientific">Thermoplasma acidophilum (strain ATCC 25905 / DSM 1728 / JCM 9062 / NBRC 15155 / AMRC-C165)</name>
    <dbReference type="NCBI Taxonomy" id="273075"/>
    <lineage>
        <taxon>Archaea</taxon>
        <taxon>Methanobacteriati</taxon>
        <taxon>Thermoplasmatota</taxon>
        <taxon>Thermoplasmata</taxon>
        <taxon>Thermoplasmatales</taxon>
        <taxon>Thermoplasmataceae</taxon>
        <taxon>Thermoplasma</taxon>
    </lineage>
</organism>
<dbReference type="InParanoid" id="Q9HLS8"/>